<comment type="caution">
    <text evidence="1">The sequence shown here is derived from an EMBL/GenBank/DDBJ whole genome shotgun (WGS) entry which is preliminary data.</text>
</comment>
<name>A0AAN9QT54_CANGL</name>
<reference evidence="1 2" key="1">
    <citation type="submission" date="2024-01" db="EMBL/GenBank/DDBJ databases">
        <title>The genomes of 5 underutilized Papilionoideae crops provide insights into root nodulation and disease resistanc.</title>
        <authorList>
            <person name="Jiang F."/>
        </authorList>
    </citation>
    <scope>NUCLEOTIDE SEQUENCE [LARGE SCALE GENOMIC DNA]</scope>
    <source>
        <strain evidence="1">LVBAO_FW01</strain>
        <tissue evidence="1">Leaves</tissue>
    </source>
</reference>
<accession>A0AAN9QT54</accession>
<sequence>MVAPRSTLLEETVRGPSQYFGASWRFQHYFCFYLDKGGDCKKCLTEQFNGGSDSRKLQSTHLMIIFPIDTRPSRFQSL</sequence>
<gene>
    <name evidence="1" type="ORF">VNO77_16522</name>
</gene>
<keyword evidence="2" id="KW-1185">Reference proteome</keyword>
<dbReference type="Proteomes" id="UP001367508">
    <property type="component" value="Unassembled WGS sequence"/>
</dbReference>
<evidence type="ECO:0000313" key="2">
    <source>
        <dbReference type="Proteomes" id="UP001367508"/>
    </source>
</evidence>
<protein>
    <submittedName>
        <fullName evidence="1">Uncharacterized protein</fullName>
    </submittedName>
</protein>
<proteinExistence type="predicted"/>
<dbReference type="EMBL" id="JAYMYQ010000003">
    <property type="protein sequence ID" value="KAK7345906.1"/>
    <property type="molecule type" value="Genomic_DNA"/>
</dbReference>
<organism evidence="1 2">
    <name type="scientific">Canavalia gladiata</name>
    <name type="common">Sword bean</name>
    <name type="synonym">Dolichos gladiatus</name>
    <dbReference type="NCBI Taxonomy" id="3824"/>
    <lineage>
        <taxon>Eukaryota</taxon>
        <taxon>Viridiplantae</taxon>
        <taxon>Streptophyta</taxon>
        <taxon>Embryophyta</taxon>
        <taxon>Tracheophyta</taxon>
        <taxon>Spermatophyta</taxon>
        <taxon>Magnoliopsida</taxon>
        <taxon>eudicotyledons</taxon>
        <taxon>Gunneridae</taxon>
        <taxon>Pentapetalae</taxon>
        <taxon>rosids</taxon>
        <taxon>fabids</taxon>
        <taxon>Fabales</taxon>
        <taxon>Fabaceae</taxon>
        <taxon>Papilionoideae</taxon>
        <taxon>50 kb inversion clade</taxon>
        <taxon>NPAAA clade</taxon>
        <taxon>indigoferoid/millettioid clade</taxon>
        <taxon>Phaseoleae</taxon>
        <taxon>Canavalia</taxon>
    </lineage>
</organism>
<dbReference type="AlphaFoldDB" id="A0AAN9QT54"/>
<evidence type="ECO:0000313" key="1">
    <source>
        <dbReference type="EMBL" id="KAK7345906.1"/>
    </source>
</evidence>